<evidence type="ECO:0000313" key="2">
    <source>
        <dbReference type="Proteomes" id="UP000581688"/>
    </source>
</evidence>
<comment type="caution">
    <text evidence="1">The sequence shown here is derived from an EMBL/GenBank/DDBJ whole genome shotgun (WGS) entry which is preliminary data.</text>
</comment>
<protein>
    <submittedName>
        <fullName evidence="1">Uncharacterized protein</fullName>
    </submittedName>
</protein>
<accession>A0A841Q508</accession>
<gene>
    <name evidence="1" type="ORF">HNQ94_001988</name>
</gene>
<sequence length="69" mass="8219">MEKYVVLSRRNKPSTVGTVFLPRRNFTYVTLESETHMYTLLPYNKGLHGLWSPLLGNFFKQLFEKLHWS</sequence>
<dbReference type="Proteomes" id="UP000581688">
    <property type="component" value="Unassembled WGS sequence"/>
</dbReference>
<proteinExistence type="predicted"/>
<keyword evidence="2" id="KW-1185">Reference proteome</keyword>
<evidence type="ECO:0000313" key="1">
    <source>
        <dbReference type="EMBL" id="MBB6453539.1"/>
    </source>
</evidence>
<reference evidence="1 2" key="1">
    <citation type="submission" date="2020-08" db="EMBL/GenBank/DDBJ databases">
        <title>Genomic Encyclopedia of Type Strains, Phase IV (KMG-IV): sequencing the most valuable type-strain genomes for metagenomic binning, comparative biology and taxonomic classification.</title>
        <authorList>
            <person name="Goeker M."/>
        </authorList>
    </citation>
    <scope>NUCLEOTIDE SEQUENCE [LARGE SCALE GENOMIC DNA]</scope>
    <source>
        <strain evidence="1 2">DSM 19612</strain>
    </source>
</reference>
<name>A0A841Q508_9BACI</name>
<dbReference type="AlphaFoldDB" id="A0A841Q508"/>
<dbReference type="EMBL" id="JACHGH010000005">
    <property type="protein sequence ID" value="MBB6453539.1"/>
    <property type="molecule type" value="Genomic_DNA"/>
</dbReference>
<organism evidence="1 2">
    <name type="scientific">Salirhabdus euzebyi</name>
    <dbReference type="NCBI Taxonomy" id="394506"/>
    <lineage>
        <taxon>Bacteria</taxon>
        <taxon>Bacillati</taxon>
        <taxon>Bacillota</taxon>
        <taxon>Bacilli</taxon>
        <taxon>Bacillales</taxon>
        <taxon>Bacillaceae</taxon>
        <taxon>Salirhabdus</taxon>
    </lineage>
</organism>